<sequence>MAARLGTFLAAQNFEYGSSNPNISEEVNEYTPAEYAPLAYDPRDTTLRGGRSAYRIAPSNRWPIVGTEQANFFRDFYFRIHVQPLRLDLQTVASSQTREVNVWNAYPYTFAQLNDILVSNPLGIEISGQATPYSMPPLKELTYDITIGTSGPPNINVEIQFDFSNVDNPLPILVTGTRAVKFDIIPETPVTEEWEWLTNNITAVDGTEQRIALRGELPRVTENLKVIFDDQSKLRKFYADLLSCVGRLWIPEFQYATRITAASATGTFQLYFDNAQTDVRPGEYILIQTPLTAALVEIDVLNASGATVTSALLFDIPKGSLVMPGSPALLDDASKLSRYAVHEVGETTLNAKMIRQRTQLQRPGSTTVLPTFLGEPVMDKRPLADELVDDAVYTGQQSIDNSTGLPDIISRWDYSRIGGPRSFKVNRIKRPEEMDYWKAVLAYARGAVRKFWMPTYRPDMRVIVQPSDASATFTIEGVEYAEKVFPIKTHRYIEIETAGGIHRTSVTGATAVSGSTIIVFNPPLPTGAAYTDIKRVSYLLPVRLGEDKVTWKHYGLESLLQLSIVTAEP</sequence>
<reference evidence="1" key="1">
    <citation type="journal article" date="2021" name="Microbiol. Resour. Announc.">
        <title>Complete Genome Sequences of Bacteriophages Kaya, Guyu, Kopi, and TehO, Which Target Clinical Strains of Pseudomonas aeruginosa.</title>
        <authorList>
            <person name="Loh B."/>
            <person name="Wang X."/>
            <person name="Hua X."/>
            <person name="Luo J."/>
            <person name="Wen T."/>
            <person name="Zhang L."/>
            <person name="Ma L."/>
            <person name="Manohar P."/>
            <person name="Nachimuthu R."/>
            <person name="Grainge I."/>
            <person name="Yu Y."/>
            <person name="Leptihn S."/>
        </authorList>
    </citation>
    <scope>NUCLEOTIDE SEQUENCE</scope>
</reference>
<protein>
    <recommendedName>
        <fullName evidence="3">Virion structural protein</fullName>
    </recommendedName>
</protein>
<proteinExistence type="predicted"/>
<accession>A0AAE9BLD0</accession>
<dbReference type="EMBL" id="MZ927746">
    <property type="protein sequence ID" value="UAG58601.1"/>
    <property type="molecule type" value="Genomic_DNA"/>
</dbReference>
<evidence type="ECO:0000313" key="1">
    <source>
        <dbReference type="EMBL" id="UAG58601.1"/>
    </source>
</evidence>
<name>A0AAE9BLD0_9CAUD</name>
<evidence type="ECO:0008006" key="3">
    <source>
        <dbReference type="Google" id="ProtNLM"/>
    </source>
</evidence>
<evidence type="ECO:0000313" key="2">
    <source>
        <dbReference type="Proteomes" id="UP000828823"/>
    </source>
</evidence>
<keyword evidence="2" id="KW-1185">Reference proteome</keyword>
<dbReference type="Proteomes" id="UP000828823">
    <property type="component" value="Segment"/>
</dbReference>
<organism evidence="1 2">
    <name type="scientific">Pseudomonas phage Guyu</name>
    <dbReference type="NCBI Taxonomy" id="2872676"/>
    <lineage>
        <taxon>Viruses</taxon>
        <taxon>Duplodnaviria</taxon>
        <taxon>Heunggongvirae</taxon>
        <taxon>Uroviricota</taxon>
        <taxon>Caudoviricetes</taxon>
        <taxon>Jondennisvirinae</taxon>
        <taxon>Septimatrevirus</taxon>
        <taxon>Septimatrevirus guyu</taxon>
    </lineage>
</organism>
<gene>
    <name evidence="1" type="ORF">Guyu_006</name>
</gene>